<keyword evidence="2" id="KW-0229">DNA integration</keyword>
<evidence type="ECO:0000313" key="7">
    <source>
        <dbReference type="EMBL" id="SVE30259.1"/>
    </source>
</evidence>
<evidence type="ECO:0000256" key="4">
    <source>
        <dbReference type="ARBA" id="ARBA00023195"/>
    </source>
</evidence>
<dbReference type="InterPro" id="IPR011010">
    <property type="entry name" value="DNA_brk_join_enz"/>
</dbReference>
<dbReference type="GO" id="GO:0006310">
    <property type="term" value="P:DNA recombination"/>
    <property type="evidence" value="ECO:0007669"/>
    <property type="project" value="UniProtKB-KW"/>
</dbReference>
<dbReference type="GO" id="GO:0075713">
    <property type="term" value="P:establishment of integrated proviral latency"/>
    <property type="evidence" value="ECO:0007669"/>
    <property type="project" value="UniProtKB-KW"/>
</dbReference>
<accession>A0A383CDY0</accession>
<dbReference type="PROSITE" id="PS51898">
    <property type="entry name" value="TYR_RECOMBINASE"/>
    <property type="match status" value="1"/>
</dbReference>
<dbReference type="Gene3D" id="1.10.443.10">
    <property type="entry name" value="Intergrase catalytic core"/>
    <property type="match status" value="1"/>
</dbReference>
<gene>
    <name evidence="7" type="ORF">METZ01_LOCUS483113</name>
</gene>
<proteinExistence type="inferred from homology"/>
<dbReference type="GO" id="GO:0003677">
    <property type="term" value="F:DNA binding"/>
    <property type="evidence" value="ECO:0007669"/>
    <property type="project" value="InterPro"/>
</dbReference>
<organism evidence="7">
    <name type="scientific">marine metagenome</name>
    <dbReference type="NCBI Taxonomy" id="408172"/>
    <lineage>
        <taxon>unclassified sequences</taxon>
        <taxon>metagenomes</taxon>
        <taxon>ecological metagenomes</taxon>
    </lineage>
</organism>
<evidence type="ECO:0000256" key="3">
    <source>
        <dbReference type="ARBA" id="ARBA00023172"/>
    </source>
</evidence>
<dbReference type="GO" id="GO:0046718">
    <property type="term" value="P:symbiont entry into host cell"/>
    <property type="evidence" value="ECO:0007669"/>
    <property type="project" value="UniProtKB-KW"/>
</dbReference>
<evidence type="ECO:0000259" key="6">
    <source>
        <dbReference type="PROSITE" id="PS51898"/>
    </source>
</evidence>
<dbReference type="GO" id="GO:0044826">
    <property type="term" value="P:viral genome integration into host DNA"/>
    <property type="evidence" value="ECO:0007669"/>
    <property type="project" value="UniProtKB-KW"/>
</dbReference>
<dbReference type="InterPro" id="IPR013762">
    <property type="entry name" value="Integrase-like_cat_sf"/>
</dbReference>
<sequence length="224" mass="25275">NLSITILNNLLNHAKDNGLIDTLPTTGLKPIRWKPKKRPLFAPEQIEAICHAALQNCKHGQLLADYVRLMKTCGSRASETLRLKWSDLDWDRKQLIIGSDGLTKNYESRVVDFNPALESHLLDMDKRSNGSTYLFPSPKSPTADNPTKTLKGVLHKARDIAKVEGFGFHDCRHYFISHAVMSGIDYMTIARWVGHKDGGVLIGRVYGHLNDEHAKRQAKRLRLA</sequence>
<dbReference type="AlphaFoldDB" id="A0A383CDY0"/>
<dbReference type="InterPro" id="IPR002104">
    <property type="entry name" value="Integrase_catalytic"/>
</dbReference>
<name>A0A383CDY0_9ZZZZ</name>
<dbReference type="EMBL" id="UINC01207944">
    <property type="protein sequence ID" value="SVE30259.1"/>
    <property type="molecule type" value="Genomic_DNA"/>
</dbReference>
<dbReference type="PANTHER" id="PTHR30629:SF2">
    <property type="entry name" value="PROPHAGE INTEGRASE INTS-RELATED"/>
    <property type="match status" value="1"/>
</dbReference>
<keyword evidence="3" id="KW-0233">DNA recombination</keyword>
<dbReference type="GO" id="GO:0015074">
    <property type="term" value="P:DNA integration"/>
    <property type="evidence" value="ECO:0007669"/>
    <property type="project" value="UniProtKB-KW"/>
</dbReference>
<dbReference type="InterPro" id="IPR050808">
    <property type="entry name" value="Phage_Integrase"/>
</dbReference>
<dbReference type="CDD" id="cd00796">
    <property type="entry name" value="INT_Rci_Hp1_C"/>
    <property type="match status" value="1"/>
</dbReference>
<protein>
    <recommendedName>
        <fullName evidence="6">Tyr recombinase domain-containing protein</fullName>
    </recommendedName>
</protein>
<dbReference type="SUPFAM" id="SSF56349">
    <property type="entry name" value="DNA breaking-rejoining enzymes"/>
    <property type="match status" value="1"/>
</dbReference>
<feature type="non-terminal residue" evidence="7">
    <location>
        <position position="1"/>
    </location>
</feature>
<reference evidence="7" key="1">
    <citation type="submission" date="2018-05" db="EMBL/GenBank/DDBJ databases">
        <authorList>
            <person name="Lanie J.A."/>
            <person name="Ng W.-L."/>
            <person name="Kazmierczak K.M."/>
            <person name="Andrzejewski T.M."/>
            <person name="Davidsen T.M."/>
            <person name="Wayne K.J."/>
            <person name="Tettelin H."/>
            <person name="Glass J.I."/>
            <person name="Rusch D."/>
            <person name="Podicherti R."/>
            <person name="Tsui H.-C.T."/>
            <person name="Winkler M.E."/>
        </authorList>
    </citation>
    <scope>NUCLEOTIDE SEQUENCE</scope>
</reference>
<keyword evidence="5" id="KW-1160">Virus entry into host cell</keyword>
<feature type="domain" description="Tyr recombinase" evidence="6">
    <location>
        <begin position="36"/>
        <end position="219"/>
    </location>
</feature>
<dbReference type="PANTHER" id="PTHR30629">
    <property type="entry name" value="PROPHAGE INTEGRASE"/>
    <property type="match status" value="1"/>
</dbReference>
<keyword evidence="4" id="KW-1179">Viral genome integration</keyword>
<dbReference type="Pfam" id="PF00589">
    <property type="entry name" value="Phage_integrase"/>
    <property type="match status" value="1"/>
</dbReference>
<evidence type="ECO:0000256" key="2">
    <source>
        <dbReference type="ARBA" id="ARBA00022908"/>
    </source>
</evidence>
<comment type="similarity">
    <text evidence="1">Belongs to the 'phage' integrase family.</text>
</comment>
<evidence type="ECO:0000256" key="1">
    <source>
        <dbReference type="ARBA" id="ARBA00008857"/>
    </source>
</evidence>
<evidence type="ECO:0000256" key="5">
    <source>
        <dbReference type="ARBA" id="ARBA00023296"/>
    </source>
</evidence>